<evidence type="ECO:0000313" key="2">
    <source>
        <dbReference type="Proteomes" id="UP001305647"/>
    </source>
</evidence>
<dbReference type="EMBL" id="MU863630">
    <property type="protein sequence ID" value="KAK4102783.1"/>
    <property type="molecule type" value="Genomic_DNA"/>
</dbReference>
<accession>A0AAN6Q3D5</accession>
<reference evidence="1" key="2">
    <citation type="submission" date="2023-05" db="EMBL/GenBank/DDBJ databases">
        <authorList>
            <consortium name="Lawrence Berkeley National Laboratory"/>
            <person name="Steindorff A."/>
            <person name="Hensen N."/>
            <person name="Bonometti L."/>
            <person name="Westerberg I."/>
            <person name="Brannstrom I.O."/>
            <person name="Guillou S."/>
            <person name="Cros-Aarteil S."/>
            <person name="Calhoun S."/>
            <person name="Haridas S."/>
            <person name="Kuo A."/>
            <person name="Mondo S."/>
            <person name="Pangilinan J."/>
            <person name="Riley R."/>
            <person name="Labutti K."/>
            <person name="Andreopoulos B."/>
            <person name="Lipzen A."/>
            <person name="Chen C."/>
            <person name="Yanf M."/>
            <person name="Daum C."/>
            <person name="Ng V."/>
            <person name="Clum A."/>
            <person name="Ohm R."/>
            <person name="Martin F."/>
            <person name="Silar P."/>
            <person name="Natvig D."/>
            <person name="Lalanne C."/>
            <person name="Gautier V."/>
            <person name="Ament-Velasquez S.L."/>
            <person name="Kruys A."/>
            <person name="Hutchinson M.I."/>
            <person name="Powell A.J."/>
            <person name="Barry K."/>
            <person name="Miller A.N."/>
            <person name="Grigoriev I.V."/>
            <person name="Debuchy R."/>
            <person name="Gladieux P."/>
            <person name="Thoren M.H."/>
            <person name="Johannesson H."/>
        </authorList>
    </citation>
    <scope>NUCLEOTIDE SEQUENCE</scope>
    <source>
        <strain evidence="1">CBS 757.83</strain>
    </source>
</reference>
<proteinExistence type="predicted"/>
<keyword evidence="2" id="KW-1185">Reference proteome</keyword>
<comment type="caution">
    <text evidence="1">The sequence shown here is derived from an EMBL/GenBank/DDBJ whole genome shotgun (WGS) entry which is preliminary data.</text>
</comment>
<evidence type="ECO:0000313" key="1">
    <source>
        <dbReference type="EMBL" id="KAK4102783.1"/>
    </source>
</evidence>
<organism evidence="1 2">
    <name type="scientific">Parathielavia hyrcaniae</name>
    <dbReference type="NCBI Taxonomy" id="113614"/>
    <lineage>
        <taxon>Eukaryota</taxon>
        <taxon>Fungi</taxon>
        <taxon>Dikarya</taxon>
        <taxon>Ascomycota</taxon>
        <taxon>Pezizomycotina</taxon>
        <taxon>Sordariomycetes</taxon>
        <taxon>Sordariomycetidae</taxon>
        <taxon>Sordariales</taxon>
        <taxon>Chaetomiaceae</taxon>
        <taxon>Parathielavia</taxon>
    </lineage>
</organism>
<gene>
    <name evidence="1" type="ORF">N658DRAFT_323455</name>
</gene>
<name>A0AAN6Q3D5_9PEZI</name>
<dbReference type="AlphaFoldDB" id="A0AAN6Q3D5"/>
<sequence length="169" mass="18852">MLVRVPRLWGVAAPFAYRGQVRKMVCCQIKPRPASQKAASYFSSFPVGFGFCRRRRTIRRLVRIRVANTEQRNQTRPEDRGTKGDFFAWFCLVPEAGEMEGDPSRWSARDSDTLEECYGDGSASSLAPGLISGHRLPFRLTAQDILGGPGLLCRCGEARCNLRGSTGFM</sequence>
<reference evidence="1" key="1">
    <citation type="journal article" date="2023" name="Mol. Phylogenet. Evol.">
        <title>Genome-scale phylogeny and comparative genomics of the fungal order Sordariales.</title>
        <authorList>
            <person name="Hensen N."/>
            <person name="Bonometti L."/>
            <person name="Westerberg I."/>
            <person name="Brannstrom I.O."/>
            <person name="Guillou S."/>
            <person name="Cros-Aarteil S."/>
            <person name="Calhoun S."/>
            <person name="Haridas S."/>
            <person name="Kuo A."/>
            <person name="Mondo S."/>
            <person name="Pangilinan J."/>
            <person name="Riley R."/>
            <person name="LaButti K."/>
            <person name="Andreopoulos B."/>
            <person name="Lipzen A."/>
            <person name="Chen C."/>
            <person name="Yan M."/>
            <person name="Daum C."/>
            <person name="Ng V."/>
            <person name="Clum A."/>
            <person name="Steindorff A."/>
            <person name="Ohm R.A."/>
            <person name="Martin F."/>
            <person name="Silar P."/>
            <person name="Natvig D.O."/>
            <person name="Lalanne C."/>
            <person name="Gautier V."/>
            <person name="Ament-Velasquez S.L."/>
            <person name="Kruys A."/>
            <person name="Hutchinson M.I."/>
            <person name="Powell A.J."/>
            <person name="Barry K."/>
            <person name="Miller A.N."/>
            <person name="Grigoriev I.V."/>
            <person name="Debuchy R."/>
            <person name="Gladieux P."/>
            <person name="Hiltunen Thoren M."/>
            <person name="Johannesson H."/>
        </authorList>
    </citation>
    <scope>NUCLEOTIDE SEQUENCE</scope>
    <source>
        <strain evidence="1">CBS 757.83</strain>
    </source>
</reference>
<protein>
    <submittedName>
        <fullName evidence="1">Uncharacterized protein</fullName>
    </submittedName>
</protein>
<dbReference type="Proteomes" id="UP001305647">
    <property type="component" value="Unassembled WGS sequence"/>
</dbReference>